<evidence type="ECO:0000259" key="1">
    <source>
        <dbReference type="Pfam" id="PF04717"/>
    </source>
</evidence>
<name>A0A2S1LQ51_9FLAO</name>
<dbReference type="Pfam" id="PF05954">
    <property type="entry name" value="Phage_GPD"/>
    <property type="match status" value="1"/>
</dbReference>
<dbReference type="Gene3D" id="3.55.50.10">
    <property type="entry name" value="Baseplate protein-like domains"/>
    <property type="match status" value="1"/>
</dbReference>
<dbReference type="Pfam" id="PF04717">
    <property type="entry name" value="Phage_base_V"/>
    <property type="match status" value="1"/>
</dbReference>
<sequence length="592" mass="64458">MTPPTIIFGIDSKKISHFTSIELVQVINDHHRFEIRVPHAAIESPLAYTLENAQSWLGKVVHIVLEEKNNFLGVVTNIDFDQEMGHSGNHIIVTGYSKTILLESGEKLYSWEELALKDIIKEVVKNGAAEQLQNEINPECTSKMDYQNQYLETDFQFIQRLAKQYNEWLYYDGEKLIFGKPKSFDDPISLTYNSDISKLKISVQAVPNKFRAFTYNENTDKRYTAESKDTVGGLPKLGNEAFASSKDVFATAAYTHGIVSTGDDILLESFLKKKQQSAAANTNYVTASTKNSKLKIGSIVNIKSSVLENESMITQEVGSYIITEITHYATNLGEYENNFRAIPSKVLSLPEPDIAYPIAQTQQALVESNTDPKNIGRVRVQMLWQQGTSMKTAWLRVMTPDAGNSDKVGTNRGMVFIPDVGDHVMVHFRYGDPNRPFVLGSVFDGTRGTGGGSGNNTRTIKTKSGNTIAFDDSKSSIAITDGAGNSIALDGAGNISVSSSASITLTTGSSSLTLKEDGTIDLSGNKVTINGMETLDHNSPKVTVTGSEEVVVTSPIKVDINSAAEVTVTGTALATLSSSATTSVEGTIIKLN</sequence>
<feature type="domain" description="Gp5/Type VI secretion system Vgr protein OB-fold" evidence="1">
    <location>
        <begin position="363"/>
        <end position="443"/>
    </location>
</feature>
<dbReference type="RefSeq" id="WP_108737390.1">
    <property type="nucleotide sequence ID" value="NZ_CP020919.1"/>
</dbReference>
<protein>
    <submittedName>
        <fullName evidence="2">Vgr family protein</fullName>
    </submittedName>
</protein>
<dbReference type="AlphaFoldDB" id="A0A2S1LQ51"/>
<dbReference type="SUPFAM" id="SSF69279">
    <property type="entry name" value="Phage tail proteins"/>
    <property type="match status" value="1"/>
</dbReference>
<dbReference type="Gene3D" id="2.30.110.50">
    <property type="match status" value="1"/>
</dbReference>
<dbReference type="OrthoDB" id="727155at2"/>
<dbReference type="InterPro" id="IPR006531">
    <property type="entry name" value="Gp5/Vgr_OB"/>
</dbReference>
<dbReference type="EMBL" id="CP020919">
    <property type="protein sequence ID" value="AWG25828.1"/>
    <property type="molecule type" value="Genomic_DNA"/>
</dbReference>
<gene>
    <name evidence="2" type="ORF">FK004_11650</name>
</gene>
<evidence type="ECO:0000313" key="3">
    <source>
        <dbReference type="Proteomes" id="UP000244677"/>
    </source>
</evidence>
<dbReference type="InterPro" id="IPR037026">
    <property type="entry name" value="Vgr_OB-fold_dom_sf"/>
</dbReference>
<organism evidence="2 3">
    <name type="scientific">Flavobacterium kingsejongi</name>
    <dbReference type="NCBI Taxonomy" id="1678728"/>
    <lineage>
        <taxon>Bacteria</taxon>
        <taxon>Pseudomonadati</taxon>
        <taxon>Bacteroidota</taxon>
        <taxon>Flavobacteriia</taxon>
        <taxon>Flavobacteriales</taxon>
        <taxon>Flavobacteriaceae</taxon>
        <taxon>Flavobacterium</taxon>
    </lineage>
</organism>
<dbReference type="Gene3D" id="2.40.50.230">
    <property type="entry name" value="Gp5 N-terminal domain"/>
    <property type="match status" value="1"/>
</dbReference>
<dbReference type="SUPFAM" id="SSF69349">
    <property type="entry name" value="Phage fibre proteins"/>
    <property type="match status" value="1"/>
</dbReference>
<dbReference type="KEGG" id="fki:FK004_11650"/>
<dbReference type="SUPFAM" id="SSF69255">
    <property type="entry name" value="gp5 N-terminal domain-like"/>
    <property type="match status" value="1"/>
</dbReference>
<keyword evidence="3" id="KW-1185">Reference proteome</keyword>
<dbReference type="Proteomes" id="UP000244677">
    <property type="component" value="Chromosome"/>
</dbReference>
<proteinExistence type="predicted"/>
<accession>A0A2S1LQ51</accession>
<evidence type="ECO:0000313" key="2">
    <source>
        <dbReference type="EMBL" id="AWG25828.1"/>
    </source>
</evidence>
<reference evidence="2 3" key="1">
    <citation type="submission" date="2017-04" db="EMBL/GenBank/DDBJ databases">
        <title>Complete genome sequence of Flavobacterium kingsejong AJ004.</title>
        <authorList>
            <person name="Lee P.C."/>
        </authorList>
    </citation>
    <scope>NUCLEOTIDE SEQUENCE [LARGE SCALE GENOMIC DNA]</scope>
    <source>
        <strain evidence="2 3">AJ004</strain>
    </source>
</reference>